<reference evidence="2" key="1">
    <citation type="journal article" date="2015" name="Nature">
        <title>Complex archaea that bridge the gap between prokaryotes and eukaryotes.</title>
        <authorList>
            <person name="Spang A."/>
            <person name="Saw J.H."/>
            <person name="Jorgensen S.L."/>
            <person name="Zaremba-Niedzwiedzka K."/>
            <person name="Martijn J."/>
            <person name="Lind A.E."/>
            <person name="van Eijk R."/>
            <person name="Schleper C."/>
            <person name="Guy L."/>
            <person name="Ettema T.J."/>
        </authorList>
    </citation>
    <scope>NUCLEOTIDE SEQUENCE</scope>
</reference>
<feature type="domain" description="Transposase IS4-like" evidence="1">
    <location>
        <begin position="2"/>
        <end position="117"/>
    </location>
</feature>
<dbReference type="EMBL" id="LAZR01030551">
    <property type="protein sequence ID" value="KKL56271.1"/>
    <property type="molecule type" value="Genomic_DNA"/>
</dbReference>
<sequence>MTPANRHDAGAFVPLLLSLEEHGFLPRIGDFYGDNAYFTIENRLWLDFFEKRCKIHSKDETGKHPKDQCGAKKKSRVRSKVESTFGIMQKNHNFGQVLVRGANNVKIDTCLKVTSWNHFYLISHVMNRFEDHISLRRLFYEN</sequence>
<dbReference type="InterPro" id="IPR002559">
    <property type="entry name" value="Transposase_11"/>
</dbReference>
<proteinExistence type="predicted"/>
<name>A0A0F9DR96_9ZZZZ</name>
<dbReference type="AlphaFoldDB" id="A0A0F9DR96"/>
<evidence type="ECO:0000313" key="2">
    <source>
        <dbReference type="EMBL" id="KKL56271.1"/>
    </source>
</evidence>
<dbReference type="Pfam" id="PF01609">
    <property type="entry name" value="DDE_Tnp_1"/>
    <property type="match status" value="1"/>
</dbReference>
<evidence type="ECO:0000259" key="1">
    <source>
        <dbReference type="Pfam" id="PF01609"/>
    </source>
</evidence>
<protein>
    <recommendedName>
        <fullName evidence="1">Transposase IS4-like domain-containing protein</fullName>
    </recommendedName>
</protein>
<comment type="caution">
    <text evidence="2">The sequence shown here is derived from an EMBL/GenBank/DDBJ whole genome shotgun (WGS) entry which is preliminary data.</text>
</comment>
<organism evidence="2">
    <name type="scientific">marine sediment metagenome</name>
    <dbReference type="NCBI Taxonomy" id="412755"/>
    <lineage>
        <taxon>unclassified sequences</taxon>
        <taxon>metagenomes</taxon>
        <taxon>ecological metagenomes</taxon>
    </lineage>
</organism>
<gene>
    <name evidence="2" type="ORF">LCGC14_2247050</name>
</gene>
<accession>A0A0F9DR96</accession>